<accession>A0A264W2K9</accession>
<proteinExistence type="predicted"/>
<dbReference type="PANTHER" id="PTHR33639:SF2">
    <property type="entry name" value="DUF393 DOMAIN-CONTAINING PROTEIN"/>
    <property type="match status" value="1"/>
</dbReference>
<comment type="caution">
    <text evidence="1">The sequence shown here is derived from an EMBL/GenBank/DDBJ whole genome shotgun (WGS) entry which is preliminary data.</text>
</comment>
<name>A0A264W2K9_9BACL</name>
<dbReference type="OrthoDB" id="9785438at2"/>
<evidence type="ECO:0000313" key="2">
    <source>
        <dbReference type="Proteomes" id="UP000217065"/>
    </source>
</evidence>
<dbReference type="RefSeq" id="WP_094943038.1">
    <property type="nucleotide sequence ID" value="NZ_NOKQ01000217.1"/>
</dbReference>
<dbReference type="InterPro" id="IPR007263">
    <property type="entry name" value="DCC1-like"/>
</dbReference>
<protein>
    <submittedName>
        <fullName evidence="1">Thiol-disulfide oxidoreductase</fullName>
    </submittedName>
</protein>
<dbReference type="Pfam" id="PF04134">
    <property type="entry name" value="DCC1-like"/>
    <property type="match status" value="1"/>
</dbReference>
<dbReference type="Proteomes" id="UP000217065">
    <property type="component" value="Unassembled WGS sequence"/>
</dbReference>
<evidence type="ECO:0000313" key="1">
    <source>
        <dbReference type="EMBL" id="OZS77836.1"/>
    </source>
</evidence>
<dbReference type="AlphaFoldDB" id="A0A264W2K9"/>
<dbReference type="GO" id="GO:0015035">
    <property type="term" value="F:protein-disulfide reductase activity"/>
    <property type="evidence" value="ECO:0007669"/>
    <property type="project" value="InterPro"/>
</dbReference>
<dbReference type="EMBL" id="NOKQ01000217">
    <property type="protein sequence ID" value="OZS77836.1"/>
    <property type="molecule type" value="Genomic_DNA"/>
</dbReference>
<keyword evidence="2" id="KW-1185">Reference proteome</keyword>
<dbReference type="InterPro" id="IPR052927">
    <property type="entry name" value="DCC_oxidoreductase"/>
</dbReference>
<sequence length="133" mass="15382">MKPEQIVLYDGVCNFCDSSVQFIWKRDSRGIIHFASLQSEQAQTILRQQQIPADTDSFIFIDNGKAYVESDAAFRVARYLDKPWKYLGVGRVVPRFLRDAGYRLIARNRYKWFGKKEACSIPPVAVRARFLDA</sequence>
<gene>
    <name evidence="1" type="ORF">CF394_08765</name>
</gene>
<organism evidence="1 2">
    <name type="scientific">Tetzosporium hominis</name>
    <dbReference type="NCBI Taxonomy" id="2020506"/>
    <lineage>
        <taxon>Bacteria</taxon>
        <taxon>Bacillati</taxon>
        <taxon>Bacillota</taxon>
        <taxon>Bacilli</taxon>
        <taxon>Bacillales</taxon>
        <taxon>Caryophanaceae</taxon>
        <taxon>Tetzosporium</taxon>
    </lineage>
</organism>
<dbReference type="PANTHER" id="PTHR33639">
    <property type="entry name" value="THIOL-DISULFIDE OXIDOREDUCTASE DCC"/>
    <property type="match status" value="1"/>
</dbReference>
<reference evidence="1 2" key="1">
    <citation type="submission" date="2017-07" db="EMBL/GenBank/DDBJ databases">
        <title>Tetzosporium hominis gen.nov. sp.nov.</title>
        <authorList>
            <person name="Tetz G."/>
            <person name="Tetz V."/>
        </authorList>
    </citation>
    <scope>NUCLEOTIDE SEQUENCE [LARGE SCALE GENOMIC DNA]</scope>
    <source>
        <strain evidence="1 2">VT-49</strain>
    </source>
</reference>